<evidence type="ECO:0000256" key="14">
    <source>
        <dbReference type="ARBA" id="ARBA00047770"/>
    </source>
</evidence>
<dbReference type="InterPro" id="IPR025789">
    <property type="entry name" value="DOT1_dom"/>
</dbReference>
<evidence type="ECO:0000256" key="15">
    <source>
        <dbReference type="PIRNR" id="PIRNR017570"/>
    </source>
</evidence>
<evidence type="ECO:0000256" key="17">
    <source>
        <dbReference type="SAM" id="MobiDB-lite"/>
    </source>
</evidence>
<evidence type="ECO:0000256" key="10">
    <source>
        <dbReference type="ARBA" id="ARBA00023015"/>
    </source>
</evidence>
<evidence type="ECO:0000256" key="16">
    <source>
        <dbReference type="PIRSR" id="PIRSR017570-1"/>
    </source>
</evidence>
<dbReference type="GO" id="GO:0140956">
    <property type="term" value="F:histone H3K79 trimethyltransferase activity"/>
    <property type="evidence" value="ECO:0007669"/>
    <property type="project" value="UniProtKB-EC"/>
</dbReference>
<keyword evidence="12 15" id="KW-0539">Nucleus</keyword>
<dbReference type="HOGENOM" id="CLU_027287_2_0_1"/>
<dbReference type="PROSITE" id="PS51569">
    <property type="entry name" value="DOT1"/>
    <property type="match status" value="1"/>
</dbReference>
<evidence type="ECO:0000256" key="4">
    <source>
        <dbReference type="ARBA" id="ARBA00020987"/>
    </source>
</evidence>
<comment type="subcellular location">
    <subcellularLocation>
        <location evidence="2 15">Nucleus</location>
    </subcellularLocation>
</comment>
<keyword evidence="7 15" id="KW-0949">S-adenosyl-L-methionine</keyword>
<keyword evidence="20" id="KW-1185">Reference proteome</keyword>
<accession>A0A0D2A1K4</accession>
<comment type="similarity">
    <text evidence="15">Belongs to the class I-like SAM-binding methyltransferase superfamily. DOT1 family.</text>
</comment>
<organism evidence="19 20">
    <name type="scientific">Exophiala mesophila</name>
    <name type="common">Black yeast-like fungus</name>
    <dbReference type="NCBI Taxonomy" id="212818"/>
    <lineage>
        <taxon>Eukaryota</taxon>
        <taxon>Fungi</taxon>
        <taxon>Dikarya</taxon>
        <taxon>Ascomycota</taxon>
        <taxon>Pezizomycotina</taxon>
        <taxon>Eurotiomycetes</taxon>
        <taxon>Chaetothyriomycetidae</taxon>
        <taxon>Chaetothyriales</taxon>
        <taxon>Herpotrichiellaceae</taxon>
        <taxon>Exophiala</taxon>
    </lineage>
</organism>
<sequence>MGQDRPLSLAALKARNGAPKIMTKTVTVSKAPVPVPKPQSRPASNIPASPRKAVANGHARPTSAPRNSTTPSSLPSRQSSKEPLERLKQERRNRVKRPSPALSTPNFTSSDDESDDEQPRKRARITPEEEIDKNRKIRDLKSFSQPEEDALPMVHAFDIANNEIIELSRDKYQPFFTALRGDEEECPTVELQYPSACQREKYQLVRPSDSSDFKPLSEIEDNMKIVAGFYLDEKSASLVTSEEDGSGFVQQLHRQATLGLKGRVGAQSRYCEVVDRYNKLITEKQQDGTIAKKLDEMVRVDIKLVEHIIKDQVYARTVSPQVHLVRDYESFSDNVYGELLPKFLSRIFRETHLKSDQVFVDLGSGVGNCVLQAALEIGCESWGCEMMENPNTLAQLQATEFPARCRLWGIKPGKVRLIHGDFLKNEDVKKILKRADVILVNNQAFTAELNDKLKYVFLDLKEGAQIVSLKPFRSPAHKIKESNVNDPINVLEVVEKERWSGMVSWSDDPGKWYHQTKDSRALEKFFKRLGQGT</sequence>
<dbReference type="InterPro" id="IPR021162">
    <property type="entry name" value="Dot1"/>
</dbReference>
<comment type="function">
    <text evidence="1 15">Histone methyltransferase that specifically trimethylates histone H3 to form H3K79me3. This methylation is required for telomere silencing and for the pachytene checkpoint during the meiotic cell cycle by allowing the recruitment of RAD9 to double strand breaks. Nucleosomes are preferred as substrate compared to free histone.</text>
</comment>
<feature type="domain" description="DOT1" evidence="18">
    <location>
        <begin position="187"/>
        <end position="530"/>
    </location>
</feature>
<dbReference type="GO" id="GO:0005634">
    <property type="term" value="C:nucleus"/>
    <property type="evidence" value="ECO:0007669"/>
    <property type="project" value="UniProtKB-SubCell"/>
</dbReference>
<dbReference type="Proteomes" id="UP000054302">
    <property type="component" value="Unassembled WGS sequence"/>
</dbReference>
<dbReference type="GeneID" id="27322017"/>
<feature type="binding site" evidence="16">
    <location>
        <begin position="336"/>
        <end position="339"/>
    </location>
    <ligand>
        <name>S-adenosyl-L-methionine</name>
        <dbReference type="ChEBI" id="CHEBI:59789"/>
    </ligand>
</feature>
<dbReference type="SUPFAM" id="SSF53335">
    <property type="entry name" value="S-adenosyl-L-methionine-dependent methyltransferases"/>
    <property type="match status" value="1"/>
</dbReference>
<dbReference type="VEuPathDB" id="FungiDB:PV10_04172"/>
<feature type="binding site" evidence="16">
    <location>
        <position position="385"/>
    </location>
    <ligand>
        <name>S-adenosyl-L-methionine</name>
        <dbReference type="ChEBI" id="CHEBI:59789"/>
    </ligand>
</feature>
<dbReference type="GO" id="GO:0006281">
    <property type="term" value="P:DNA repair"/>
    <property type="evidence" value="ECO:0007669"/>
    <property type="project" value="InterPro"/>
</dbReference>
<evidence type="ECO:0000256" key="2">
    <source>
        <dbReference type="ARBA" id="ARBA00004123"/>
    </source>
</evidence>
<dbReference type="CDD" id="cd02440">
    <property type="entry name" value="AdoMet_MTases"/>
    <property type="match status" value="1"/>
</dbReference>
<dbReference type="GO" id="GO:0000786">
    <property type="term" value="C:nucleosome"/>
    <property type="evidence" value="ECO:0007669"/>
    <property type="project" value="InterPro"/>
</dbReference>
<keyword evidence="8" id="KW-0677">Repeat</keyword>
<dbReference type="GO" id="GO:0032259">
    <property type="term" value="P:methylation"/>
    <property type="evidence" value="ECO:0007669"/>
    <property type="project" value="UniProtKB-KW"/>
</dbReference>
<evidence type="ECO:0000256" key="6">
    <source>
        <dbReference type="ARBA" id="ARBA00022679"/>
    </source>
</evidence>
<feature type="binding site" evidence="16">
    <location>
        <begin position="359"/>
        <end position="368"/>
    </location>
    <ligand>
        <name>S-adenosyl-L-methionine</name>
        <dbReference type="ChEBI" id="CHEBI:59789"/>
    </ligand>
</feature>
<keyword evidence="11 15" id="KW-0804">Transcription</keyword>
<dbReference type="EMBL" id="KN847522">
    <property type="protein sequence ID" value="KIV92913.1"/>
    <property type="molecule type" value="Genomic_DNA"/>
</dbReference>
<dbReference type="InterPro" id="IPR029063">
    <property type="entry name" value="SAM-dependent_MTases_sf"/>
</dbReference>
<feature type="region of interest" description="Disordered" evidence="17">
    <location>
        <begin position="15"/>
        <end position="133"/>
    </location>
</feature>
<evidence type="ECO:0000256" key="5">
    <source>
        <dbReference type="ARBA" id="ARBA00022603"/>
    </source>
</evidence>
<dbReference type="OrthoDB" id="443402at2759"/>
<feature type="compositionally biased region" description="Basic and acidic residues" evidence="17">
    <location>
        <begin position="79"/>
        <end position="92"/>
    </location>
</feature>
<dbReference type="GO" id="GO:0031509">
    <property type="term" value="P:subtelomeric heterochromatin formation"/>
    <property type="evidence" value="ECO:0007669"/>
    <property type="project" value="InterPro"/>
</dbReference>
<evidence type="ECO:0000256" key="1">
    <source>
        <dbReference type="ARBA" id="ARBA00003482"/>
    </source>
</evidence>
<proteinExistence type="inferred from homology"/>
<dbReference type="STRING" id="212818.A0A0D2A1K4"/>
<dbReference type="Gene3D" id="3.40.50.150">
    <property type="entry name" value="Vaccinia Virus protein VP39"/>
    <property type="match status" value="1"/>
</dbReference>
<evidence type="ECO:0000256" key="7">
    <source>
        <dbReference type="ARBA" id="ARBA00022691"/>
    </source>
</evidence>
<keyword evidence="6 15" id="KW-0808">Transferase</keyword>
<evidence type="ECO:0000256" key="13">
    <source>
        <dbReference type="ARBA" id="ARBA00029821"/>
    </source>
</evidence>
<dbReference type="Gene3D" id="1.10.260.170">
    <property type="match status" value="1"/>
</dbReference>
<keyword evidence="10 15" id="KW-0805">Transcription regulation</keyword>
<comment type="catalytic activity">
    <reaction evidence="14 15">
        <text>L-lysyl(79)-[histone H3] + 3 S-adenosyl-L-methionine = N(6),N(6),N(6)-trimethyl-L-lysyl(79)-[histone H3] + 3 S-adenosyl-L-homocysteine + 3 H(+)</text>
        <dbReference type="Rhea" id="RHEA:60328"/>
        <dbReference type="Rhea" id="RHEA-COMP:15549"/>
        <dbReference type="Rhea" id="RHEA-COMP:15552"/>
        <dbReference type="ChEBI" id="CHEBI:15378"/>
        <dbReference type="ChEBI" id="CHEBI:29969"/>
        <dbReference type="ChEBI" id="CHEBI:57856"/>
        <dbReference type="ChEBI" id="CHEBI:59789"/>
        <dbReference type="ChEBI" id="CHEBI:61961"/>
        <dbReference type="EC" id="2.1.1.360"/>
    </reaction>
</comment>
<evidence type="ECO:0000256" key="3">
    <source>
        <dbReference type="ARBA" id="ARBA00012190"/>
    </source>
</evidence>
<evidence type="ECO:0000256" key="9">
    <source>
        <dbReference type="ARBA" id="ARBA00022853"/>
    </source>
</evidence>
<evidence type="ECO:0000313" key="20">
    <source>
        <dbReference type="Proteomes" id="UP000054302"/>
    </source>
</evidence>
<dbReference type="FunFam" id="3.40.50.150:FF:000033">
    <property type="entry name" value="Histone-lysine N-methyltransferase, H3 lysine-79 specific"/>
    <property type="match status" value="1"/>
</dbReference>
<evidence type="ECO:0000256" key="8">
    <source>
        <dbReference type="ARBA" id="ARBA00022737"/>
    </source>
</evidence>
<dbReference type="GO" id="GO:0000781">
    <property type="term" value="C:chromosome, telomeric region"/>
    <property type="evidence" value="ECO:0007669"/>
    <property type="project" value="GOC"/>
</dbReference>
<dbReference type="InterPro" id="IPR030445">
    <property type="entry name" value="H3-K79_meTrfase"/>
</dbReference>
<evidence type="ECO:0000313" key="19">
    <source>
        <dbReference type="EMBL" id="KIV92913.1"/>
    </source>
</evidence>
<dbReference type="EC" id="2.1.1.360" evidence="3 15"/>
<dbReference type="OMA" id="VQQKNYW"/>
<dbReference type="GO" id="GO:0042393">
    <property type="term" value="F:histone binding"/>
    <property type="evidence" value="ECO:0007669"/>
    <property type="project" value="InterPro"/>
</dbReference>
<feature type="compositionally biased region" description="Polar residues" evidence="17">
    <location>
        <begin position="64"/>
        <end position="78"/>
    </location>
</feature>
<protein>
    <recommendedName>
        <fullName evidence="4 15">Histone-lysine N-methyltransferase, H3 lysine-79 specific</fullName>
        <ecNumber evidence="3 15">2.1.1.360</ecNumber>
    </recommendedName>
    <alternativeName>
        <fullName evidence="13 15">Histone H3-K79 methyltransferase</fullName>
    </alternativeName>
</protein>
<keyword evidence="5 15" id="KW-0489">Methyltransferase</keyword>
<gene>
    <name evidence="19" type="ORF">PV10_04172</name>
</gene>
<dbReference type="PIRSF" id="PIRSF017570">
    <property type="entry name" value="Histone_H3-K79_MeTrfase"/>
    <property type="match status" value="1"/>
</dbReference>
<dbReference type="AlphaFoldDB" id="A0A0D2A1K4"/>
<name>A0A0D2A1K4_EXOME</name>
<keyword evidence="9 15" id="KW-0156">Chromatin regulator</keyword>
<reference evidence="19 20" key="1">
    <citation type="submission" date="2015-01" db="EMBL/GenBank/DDBJ databases">
        <title>The Genome Sequence of Exophiala mesophila CBS40295.</title>
        <authorList>
            <consortium name="The Broad Institute Genomics Platform"/>
            <person name="Cuomo C."/>
            <person name="de Hoog S."/>
            <person name="Gorbushina A."/>
            <person name="Stielow B."/>
            <person name="Teixiera M."/>
            <person name="Abouelleil A."/>
            <person name="Chapman S.B."/>
            <person name="Priest M."/>
            <person name="Young S.K."/>
            <person name="Wortman J."/>
            <person name="Nusbaum C."/>
            <person name="Birren B."/>
        </authorList>
    </citation>
    <scope>NUCLEOTIDE SEQUENCE [LARGE SCALE GENOMIC DNA]</scope>
    <source>
        <strain evidence="19 20">CBS 40295</strain>
    </source>
</reference>
<dbReference type="PANTHER" id="PTHR21451:SF0">
    <property type="entry name" value="HISTONE-LYSINE N-METHYLTRANSFERASE, H3 LYSINE-79 SPECIFIC"/>
    <property type="match status" value="1"/>
</dbReference>
<feature type="binding site" evidence="16">
    <location>
        <begin position="421"/>
        <end position="422"/>
    </location>
    <ligand>
        <name>S-adenosyl-L-methionine</name>
        <dbReference type="ChEBI" id="CHEBI:59789"/>
    </ligand>
</feature>
<evidence type="ECO:0000259" key="18">
    <source>
        <dbReference type="PROSITE" id="PS51569"/>
    </source>
</evidence>
<dbReference type="RefSeq" id="XP_016224487.1">
    <property type="nucleotide sequence ID" value="XM_016368699.1"/>
</dbReference>
<dbReference type="PANTHER" id="PTHR21451">
    <property type="entry name" value="HISTONE H3 METHYLTRANSFERASE"/>
    <property type="match status" value="1"/>
</dbReference>
<dbReference type="GO" id="GO:0000077">
    <property type="term" value="P:DNA damage checkpoint signaling"/>
    <property type="evidence" value="ECO:0007669"/>
    <property type="project" value="InterPro"/>
</dbReference>
<evidence type="ECO:0000256" key="12">
    <source>
        <dbReference type="ARBA" id="ARBA00023242"/>
    </source>
</evidence>
<evidence type="ECO:0000256" key="11">
    <source>
        <dbReference type="ARBA" id="ARBA00023163"/>
    </source>
</evidence>
<dbReference type="Pfam" id="PF08123">
    <property type="entry name" value="DOT1"/>
    <property type="match status" value="1"/>
</dbReference>